<accession>A0A2W1BZJ9</accession>
<dbReference type="GO" id="GO:0098552">
    <property type="term" value="C:side of membrane"/>
    <property type="evidence" value="ECO:0007669"/>
    <property type="project" value="UniProtKB-KW"/>
</dbReference>
<keyword evidence="4" id="KW-0732">Signal</keyword>
<dbReference type="PANTHER" id="PTHR33562">
    <property type="entry name" value="ATILLA, ISOFORM B-RELATED-RELATED"/>
    <property type="match status" value="1"/>
</dbReference>
<evidence type="ECO:0000256" key="3">
    <source>
        <dbReference type="ARBA" id="ARBA00022692"/>
    </source>
</evidence>
<keyword evidence="11" id="KW-1185">Reference proteome</keyword>
<evidence type="ECO:0000313" key="10">
    <source>
        <dbReference type="EMBL" id="PZC78146.1"/>
    </source>
</evidence>
<sequence length="308" mass="33760">MSGGRRRLLSVMQPREDAASEAEPQCIEVSYEENGATNVIRDCYYPPEEDDDSGSSNNQCKTLVGNSANVTTCKVCTGDLCNASVKTTATIGLIVACLVSALNFCSSYFIFERRKMSKLAVILFTVVIATIGVRCLAEELDAESQLSQREESNDLEGNDDSYRSASAQNYAPINTYNLPLPTYNPAKIKLVECYTCTDCPKVLANTTSRYCPYTNDHTKHNKCVVYSEKYQQLDKPWIIRGCASERGSCGDITKAHDNANAKLVKLLSCSECDGDKCNTNGVYRSLPNLSAAIFFVLMTPLIGKCALS</sequence>
<evidence type="ECO:0000256" key="7">
    <source>
        <dbReference type="ARBA" id="ARBA00023288"/>
    </source>
</evidence>
<keyword evidence="6 9" id="KW-0472">Membrane</keyword>
<dbReference type="EMBL" id="KZ149910">
    <property type="protein sequence ID" value="PZC78146.1"/>
    <property type="molecule type" value="Genomic_DNA"/>
</dbReference>
<evidence type="ECO:0000256" key="9">
    <source>
        <dbReference type="SAM" id="Phobius"/>
    </source>
</evidence>
<evidence type="ECO:0000256" key="5">
    <source>
        <dbReference type="ARBA" id="ARBA00022989"/>
    </source>
</evidence>
<keyword evidence="2" id="KW-0325">Glycoprotein</keyword>
<name>A0A2W1BZJ9_HELAM</name>
<evidence type="ECO:0000256" key="4">
    <source>
        <dbReference type="ARBA" id="ARBA00022729"/>
    </source>
</evidence>
<organism evidence="10 11">
    <name type="scientific">Helicoverpa armigera</name>
    <name type="common">Cotton bollworm</name>
    <name type="synonym">Heliothis armigera</name>
    <dbReference type="NCBI Taxonomy" id="29058"/>
    <lineage>
        <taxon>Eukaryota</taxon>
        <taxon>Metazoa</taxon>
        <taxon>Ecdysozoa</taxon>
        <taxon>Arthropoda</taxon>
        <taxon>Hexapoda</taxon>
        <taxon>Insecta</taxon>
        <taxon>Pterygota</taxon>
        <taxon>Neoptera</taxon>
        <taxon>Endopterygota</taxon>
        <taxon>Lepidoptera</taxon>
        <taxon>Glossata</taxon>
        <taxon>Ditrysia</taxon>
        <taxon>Noctuoidea</taxon>
        <taxon>Noctuidae</taxon>
        <taxon>Heliothinae</taxon>
        <taxon>Helicoverpa</taxon>
    </lineage>
</organism>
<keyword evidence="5 9" id="KW-1133">Transmembrane helix</keyword>
<evidence type="ECO:0000313" key="11">
    <source>
        <dbReference type="Proteomes" id="UP000249218"/>
    </source>
</evidence>
<gene>
    <name evidence="10" type="primary">HaOG202541</name>
    <name evidence="10" type="ORF">B5X24_HaOG202541</name>
</gene>
<evidence type="ECO:0000256" key="1">
    <source>
        <dbReference type="ARBA" id="ARBA00004589"/>
    </source>
</evidence>
<keyword evidence="3 9" id="KW-0812">Transmembrane</keyword>
<dbReference type="SUPFAM" id="SSF57302">
    <property type="entry name" value="Snake toxin-like"/>
    <property type="match status" value="1"/>
</dbReference>
<evidence type="ECO:0008006" key="12">
    <source>
        <dbReference type="Google" id="ProtNLM"/>
    </source>
</evidence>
<dbReference type="AlphaFoldDB" id="A0A2W1BZJ9"/>
<feature type="transmembrane region" description="Helical" evidence="9">
    <location>
        <begin position="91"/>
        <end position="111"/>
    </location>
</feature>
<evidence type="ECO:0000256" key="2">
    <source>
        <dbReference type="ARBA" id="ARBA00022622"/>
    </source>
</evidence>
<comment type="subcellular location">
    <subcellularLocation>
        <location evidence="1">Membrane</location>
        <topology evidence="1">Lipid-anchor</topology>
        <topology evidence="1">GPI-anchor</topology>
    </subcellularLocation>
</comment>
<dbReference type="OrthoDB" id="7790053at2759"/>
<keyword evidence="7" id="KW-0449">Lipoprotein</keyword>
<evidence type="ECO:0000256" key="8">
    <source>
        <dbReference type="SAM" id="MobiDB-lite"/>
    </source>
</evidence>
<feature type="region of interest" description="Disordered" evidence="8">
    <location>
        <begin position="1"/>
        <end position="23"/>
    </location>
</feature>
<reference evidence="10 11" key="1">
    <citation type="journal article" date="2017" name="BMC Biol.">
        <title>Genomic innovations, transcriptional plasticity and gene loss underlying the evolution and divergence of two highly polyphagous and invasive Helicoverpa pest species.</title>
        <authorList>
            <person name="Pearce S.L."/>
            <person name="Clarke D.F."/>
            <person name="East P.D."/>
            <person name="Elfekih S."/>
            <person name="Gordon K.H."/>
            <person name="Jermiin L.S."/>
            <person name="McGaughran A."/>
            <person name="Oakeshott J.G."/>
            <person name="Papanikolaou A."/>
            <person name="Perera O.P."/>
            <person name="Rane R.V."/>
            <person name="Richards S."/>
            <person name="Tay W.T."/>
            <person name="Walsh T.K."/>
            <person name="Anderson A."/>
            <person name="Anderson C.J."/>
            <person name="Asgari S."/>
            <person name="Board P.G."/>
            <person name="Bretschneider A."/>
            <person name="Campbell P.M."/>
            <person name="Chertemps T."/>
            <person name="Christeller J.T."/>
            <person name="Coppin C.W."/>
            <person name="Downes S.J."/>
            <person name="Duan G."/>
            <person name="Farnsworth C.A."/>
            <person name="Good R.T."/>
            <person name="Han L.B."/>
            <person name="Han Y.C."/>
            <person name="Hatje K."/>
            <person name="Horne I."/>
            <person name="Huang Y.P."/>
            <person name="Hughes D.S."/>
            <person name="Jacquin-Joly E."/>
            <person name="James W."/>
            <person name="Jhangiani S."/>
            <person name="Kollmar M."/>
            <person name="Kuwar S.S."/>
            <person name="Li S."/>
            <person name="Liu N.Y."/>
            <person name="Maibeche M.T."/>
            <person name="Miller J.R."/>
            <person name="Montagne N."/>
            <person name="Perry T."/>
            <person name="Qu J."/>
            <person name="Song S.V."/>
            <person name="Sutton G.G."/>
            <person name="Vogel H."/>
            <person name="Walenz B.P."/>
            <person name="Xu W."/>
            <person name="Zhang H.J."/>
            <person name="Zou Z."/>
            <person name="Batterham P."/>
            <person name="Edwards O.R."/>
            <person name="Feyereisen R."/>
            <person name="Gibbs R.A."/>
            <person name="Heckel D.G."/>
            <person name="McGrath A."/>
            <person name="Robin C."/>
            <person name="Scherer S.E."/>
            <person name="Worley K.C."/>
            <person name="Wu Y.D."/>
        </authorList>
    </citation>
    <scope>NUCLEOTIDE SEQUENCE [LARGE SCALE GENOMIC DNA]</scope>
    <source>
        <strain evidence="10">Harm_GR_Male_#8</strain>
        <tissue evidence="10">Whole organism</tissue>
    </source>
</reference>
<dbReference type="InterPro" id="IPR045860">
    <property type="entry name" value="Snake_toxin-like_sf"/>
</dbReference>
<dbReference type="InterPro" id="IPR050975">
    <property type="entry name" value="Sleep_regulator"/>
</dbReference>
<proteinExistence type="predicted"/>
<evidence type="ECO:0000256" key="6">
    <source>
        <dbReference type="ARBA" id="ARBA00023136"/>
    </source>
</evidence>
<dbReference type="Proteomes" id="UP000249218">
    <property type="component" value="Unassembled WGS sequence"/>
</dbReference>
<keyword evidence="2" id="KW-0336">GPI-anchor</keyword>
<protein>
    <recommendedName>
        <fullName evidence="12">Protein sleepless</fullName>
    </recommendedName>
</protein>